<dbReference type="InterPro" id="IPR010424">
    <property type="entry name" value="EutQ"/>
</dbReference>
<dbReference type="PANTHER" id="PTHR36169">
    <property type="entry name" value="ETHANOLAMINE UTILIZATION PROTEIN EUTQ"/>
    <property type="match status" value="1"/>
</dbReference>
<dbReference type="Pfam" id="PF06249">
    <property type="entry name" value="EutQ"/>
    <property type="match status" value="1"/>
</dbReference>
<organism evidence="1 2">
    <name type="scientific">Elasticomyces elasticus</name>
    <dbReference type="NCBI Taxonomy" id="574655"/>
    <lineage>
        <taxon>Eukaryota</taxon>
        <taxon>Fungi</taxon>
        <taxon>Dikarya</taxon>
        <taxon>Ascomycota</taxon>
        <taxon>Pezizomycotina</taxon>
        <taxon>Dothideomycetes</taxon>
        <taxon>Dothideomycetidae</taxon>
        <taxon>Mycosphaerellales</taxon>
        <taxon>Teratosphaeriaceae</taxon>
        <taxon>Elasticomyces</taxon>
    </lineage>
</organism>
<evidence type="ECO:0000313" key="1">
    <source>
        <dbReference type="EMBL" id="KAK5693030.1"/>
    </source>
</evidence>
<dbReference type="InterPro" id="IPR014710">
    <property type="entry name" value="RmlC-like_jellyroll"/>
</dbReference>
<accession>A0AAN7ZLJ6</accession>
<dbReference type="AlphaFoldDB" id="A0AAN7ZLJ6"/>
<dbReference type="SUPFAM" id="SSF51182">
    <property type="entry name" value="RmlC-like cupins"/>
    <property type="match status" value="1"/>
</dbReference>
<dbReference type="CDD" id="cd02228">
    <property type="entry name" value="cupin_EutQ"/>
    <property type="match status" value="1"/>
</dbReference>
<dbReference type="Proteomes" id="UP001310594">
    <property type="component" value="Unassembled WGS sequence"/>
</dbReference>
<name>A0AAN7ZLJ6_9PEZI</name>
<comment type="caution">
    <text evidence="1">The sequence shown here is derived from an EMBL/GenBank/DDBJ whole genome shotgun (WGS) entry which is preliminary data.</text>
</comment>
<evidence type="ECO:0000313" key="2">
    <source>
        <dbReference type="Proteomes" id="UP001310594"/>
    </source>
</evidence>
<dbReference type="Gene3D" id="2.60.120.10">
    <property type="entry name" value="Jelly Rolls"/>
    <property type="match status" value="1"/>
</dbReference>
<gene>
    <name evidence="1" type="ORF">LTR97_010506</name>
</gene>
<dbReference type="PANTHER" id="PTHR36169:SF1">
    <property type="entry name" value="ACETATE KINASE EUTQ"/>
    <property type="match status" value="1"/>
</dbReference>
<protein>
    <recommendedName>
        <fullName evidence="3">Ethanolamine utilization protein</fullName>
    </recommendedName>
</protein>
<dbReference type="InterPro" id="IPR011051">
    <property type="entry name" value="RmlC_Cupin_sf"/>
</dbReference>
<reference evidence="1" key="1">
    <citation type="submission" date="2023-08" db="EMBL/GenBank/DDBJ databases">
        <title>Black Yeasts Isolated from many extreme environments.</title>
        <authorList>
            <person name="Coleine C."/>
            <person name="Stajich J.E."/>
            <person name="Selbmann L."/>
        </authorList>
    </citation>
    <scope>NUCLEOTIDE SEQUENCE</scope>
    <source>
        <strain evidence="1">CCFEE 5810</strain>
    </source>
</reference>
<sequence>MSSPVAFKYFKQQQQTFKPPLIANENAFLGDVVSSEKVDPEHPISCGLYRLEKGTPLVYEYTYHEMKIVLEGHFDIADEAGNKVHATPGDVFHFPKGSKITFTTEDYGLAFYTGARKEGAA</sequence>
<dbReference type="EMBL" id="JAVRQU010000018">
    <property type="protein sequence ID" value="KAK5693030.1"/>
    <property type="molecule type" value="Genomic_DNA"/>
</dbReference>
<evidence type="ECO:0008006" key="3">
    <source>
        <dbReference type="Google" id="ProtNLM"/>
    </source>
</evidence>
<proteinExistence type="predicted"/>